<evidence type="ECO:0000256" key="1">
    <source>
        <dbReference type="SAM" id="MobiDB-lite"/>
    </source>
</evidence>
<sequence length="142" mass="15984">MITRYISKDFSPDKKIPGTRQKRLGNFDEAINKAYARIPRYDLKTIPINIHTDHPLLACAAIIKKGLDAAYQNEDAPIRRTLITALVDLRHLCDIIGLNFFEINLAALKHHAGEASEARKLRQTKNNRGKGPAFTKKRPASP</sequence>
<protein>
    <submittedName>
        <fullName evidence="2">Uncharacterized protein</fullName>
    </submittedName>
</protein>
<dbReference type="RefSeq" id="WP_068768625.1">
    <property type="nucleotide sequence ID" value="NZ_CP109796.1"/>
</dbReference>
<comment type="caution">
    <text evidence="2">The sequence shown here is derived from an EMBL/GenBank/DDBJ whole genome shotgun (WGS) entry which is preliminary data.</text>
</comment>
<dbReference type="AlphaFoldDB" id="A0A178IPI5"/>
<dbReference type="EMBL" id="LRRQ01000018">
    <property type="protein sequence ID" value="OAM91611.1"/>
    <property type="molecule type" value="Genomic_DNA"/>
</dbReference>
<dbReference type="STRING" id="1184151.AW736_02090"/>
<keyword evidence="3" id="KW-1185">Reference proteome</keyword>
<dbReference type="Proteomes" id="UP000078486">
    <property type="component" value="Unassembled WGS sequence"/>
</dbReference>
<proteinExistence type="predicted"/>
<evidence type="ECO:0000313" key="3">
    <source>
        <dbReference type="Proteomes" id="UP000078486"/>
    </source>
</evidence>
<reference evidence="2 3" key="1">
    <citation type="submission" date="2016-01" db="EMBL/GenBank/DDBJ databases">
        <title>High potential of lignocellulose degradation of a new Verrucomicrobia species.</title>
        <authorList>
            <person name="Wang Y."/>
            <person name="Shi Y."/>
            <person name="Qiu Z."/>
            <person name="Liu S."/>
            <person name="Yang H."/>
        </authorList>
    </citation>
    <scope>NUCLEOTIDE SEQUENCE [LARGE SCALE GENOMIC DNA]</scope>
    <source>
        <strain evidence="2 3">TSB47</strain>
    </source>
</reference>
<organism evidence="2 3">
    <name type="scientific">Termitidicoccus mucosus</name>
    <dbReference type="NCBI Taxonomy" id="1184151"/>
    <lineage>
        <taxon>Bacteria</taxon>
        <taxon>Pseudomonadati</taxon>
        <taxon>Verrucomicrobiota</taxon>
        <taxon>Opitutia</taxon>
        <taxon>Opitutales</taxon>
        <taxon>Opitutaceae</taxon>
        <taxon>Termitidicoccus</taxon>
    </lineage>
</organism>
<accession>A0A178IPI5</accession>
<name>A0A178IPI5_9BACT</name>
<evidence type="ECO:0000313" key="2">
    <source>
        <dbReference type="EMBL" id="OAM91611.1"/>
    </source>
</evidence>
<gene>
    <name evidence="2" type="ORF">AW736_02090</name>
</gene>
<feature type="region of interest" description="Disordered" evidence="1">
    <location>
        <begin position="115"/>
        <end position="142"/>
    </location>
</feature>